<keyword evidence="4" id="KW-1185">Reference proteome</keyword>
<proteinExistence type="predicted"/>
<dbReference type="RefSeq" id="WP_073060990.1">
    <property type="nucleotide sequence ID" value="NZ_FRCK01000001.1"/>
</dbReference>
<sequence length="267" mass="28606">MADNDHLPQNTHIPADPGAGAARMDSRRIPPHGDVSPKGDRIWPRPSMTAKVLVYGGTALAAAAATAAGVLAVRKVADLVSGNEALDREADRAAERAAERARQQVYSAARGGSSGHAPRFAIMPDPEREEMRTRARTRMREDAAARNRLREQARAASEAPGKTRPRRPAPPRQGLLDEIESNARRVTRTIDDVVGAVGAAVAGFRSVAGQADGLMREFGGAADQLRSFFERGHAGGDARKPAPGAPFRRTPDRGDDDAQDDPRVHRL</sequence>
<gene>
    <name evidence="3" type="ORF">SAMN05444389_101355</name>
</gene>
<organism evidence="3 4">
    <name type="scientific">Paracoccus solventivorans</name>
    <dbReference type="NCBI Taxonomy" id="53463"/>
    <lineage>
        <taxon>Bacteria</taxon>
        <taxon>Pseudomonadati</taxon>
        <taxon>Pseudomonadota</taxon>
        <taxon>Alphaproteobacteria</taxon>
        <taxon>Rhodobacterales</taxon>
        <taxon>Paracoccaceae</taxon>
        <taxon>Paracoccus</taxon>
    </lineage>
</organism>
<dbReference type="OrthoDB" id="7772402at2"/>
<keyword evidence="2" id="KW-0812">Transmembrane</keyword>
<feature type="compositionally biased region" description="Basic and acidic residues" evidence="1">
    <location>
        <begin position="125"/>
        <end position="153"/>
    </location>
</feature>
<feature type="region of interest" description="Disordered" evidence="1">
    <location>
        <begin position="91"/>
        <end position="178"/>
    </location>
</feature>
<feature type="compositionally biased region" description="Basic and acidic residues" evidence="1">
    <location>
        <begin position="91"/>
        <end position="102"/>
    </location>
</feature>
<evidence type="ECO:0000256" key="1">
    <source>
        <dbReference type="SAM" id="MobiDB-lite"/>
    </source>
</evidence>
<dbReference type="STRING" id="53463.SAMN05444389_101355"/>
<keyword evidence="2" id="KW-1133">Transmembrane helix</keyword>
<evidence type="ECO:0000256" key="2">
    <source>
        <dbReference type="SAM" id="Phobius"/>
    </source>
</evidence>
<name>A0A1M7DGZ4_9RHOB</name>
<feature type="region of interest" description="Disordered" evidence="1">
    <location>
        <begin position="229"/>
        <end position="267"/>
    </location>
</feature>
<dbReference type="EMBL" id="FRCK01000001">
    <property type="protein sequence ID" value="SHL78806.1"/>
    <property type="molecule type" value="Genomic_DNA"/>
</dbReference>
<feature type="compositionally biased region" description="Basic and acidic residues" evidence="1">
    <location>
        <begin position="229"/>
        <end position="240"/>
    </location>
</feature>
<protein>
    <submittedName>
        <fullName evidence="3">Uncharacterized protein</fullName>
    </submittedName>
</protein>
<evidence type="ECO:0000313" key="3">
    <source>
        <dbReference type="EMBL" id="SHL78806.1"/>
    </source>
</evidence>
<accession>A0A1M7DGZ4</accession>
<keyword evidence="2" id="KW-0472">Membrane</keyword>
<dbReference type="AlphaFoldDB" id="A0A1M7DGZ4"/>
<dbReference type="Proteomes" id="UP000184444">
    <property type="component" value="Unassembled WGS sequence"/>
</dbReference>
<feature type="region of interest" description="Disordered" evidence="1">
    <location>
        <begin position="1"/>
        <end position="44"/>
    </location>
</feature>
<reference evidence="4" key="1">
    <citation type="submission" date="2016-11" db="EMBL/GenBank/DDBJ databases">
        <authorList>
            <person name="Varghese N."/>
            <person name="Submissions S."/>
        </authorList>
    </citation>
    <scope>NUCLEOTIDE SEQUENCE [LARGE SCALE GENOMIC DNA]</scope>
    <source>
        <strain evidence="4">DSM 6637</strain>
    </source>
</reference>
<evidence type="ECO:0000313" key="4">
    <source>
        <dbReference type="Proteomes" id="UP000184444"/>
    </source>
</evidence>
<feature type="transmembrane region" description="Helical" evidence="2">
    <location>
        <begin position="52"/>
        <end position="73"/>
    </location>
</feature>